<proteinExistence type="predicted"/>
<dbReference type="AlphaFoldDB" id="A0AAD7C021"/>
<accession>A0AAD7C021</accession>
<evidence type="ECO:0000313" key="1">
    <source>
        <dbReference type="EMBL" id="KAJ7635219.1"/>
    </source>
</evidence>
<evidence type="ECO:0000313" key="2">
    <source>
        <dbReference type="Proteomes" id="UP001221142"/>
    </source>
</evidence>
<sequence>MTSTTSALDRATHARGYAGPLRAGTVPSRGLVEVPIGNGGPMSIYDVRGYKTVHRAALPKSSVMNDVCMAAARLASAFKATYTGKHDRGIYEAHVFNNTKGSSAFPRASALCIGDYKPLYDQVRYTLSPVRETIHNIFYEEFPALCVEYERVADKICQEHPQIIPACYPFTSLCINSGPRGVMTERHIDTQNLAPGLCCVVPYGRFDPSQDSKIFIKELGFYFQVAAGMPIFFPSALYTHYNSKLITDGMRGSIVAWTGAAMFQYVDMGCRTVAQLTGAEYAAHKATLKERVLNRFDMFPRRVA</sequence>
<gene>
    <name evidence="1" type="ORF">FB45DRAFT_1057115</name>
</gene>
<dbReference type="Gene3D" id="3.60.130.30">
    <property type="match status" value="1"/>
</dbReference>
<protein>
    <submittedName>
        <fullName evidence="1">Uncharacterized protein</fullName>
    </submittedName>
</protein>
<dbReference type="Proteomes" id="UP001221142">
    <property type="component" value="Unassembled WGS sequence"/>
</dbReference>
<comment type="caution">
    <text evidence="1">The sequence shown here is derived from an EMBL/GenBank/DDBJ whole genome shotgun (WGS) entry which is preliminary data.</text>
</comment>
<name>A0AAD7C021_9AGAR</name>
<dbReference type="EMBL" id="JARKIF010000007">
    <property type="protein sequence ID" value="KAJ7635219.1"/>
    <property type="molecule type" value="Genomic_DNA"/>
</dbReference>
<keyword evidence="2" id="KW-1185">Reference proteome</keyword>
<organism evidence="1 2">
    <name type="scientific">Roridomyces roridus</name>
    <dbReference type="NCBI Taxonomy" id="1738132"/>
    <lineage>
        <taxon>Eukaryota</taxon>
        <taxon>Fungi</taxon>
        <taxon>Dikarya</taxon>
        <taxon>Basidiomycota</taxon>
        <taxon>Agaricomycotina</taxon>
        <taxon>Agaricomycetes</taxon>
        <taxon>Agaricomycetidae</taxon>
        <taxon>Agaricales</taxon>
        <taxon>Marasmiineae</taxon>
        <taxon>Mycenaceae</taxon>
        <taxon>Roridomyces</taxon>
    </lineage>
</organism>
<reference evidence="1" key="1">
    <citation type="submission" date="2023-03" db="EMBL/GenBank/DDBJ databases">
        <title>Massive genome expansion in bonnet fungi (Mycena s.s.) driven by repeated elements and novel gene families across ecological guilds.</title>
        <authorList>
            <consortium name="Lawrence Berkeley National Laboratory"/>
            <person name="Harder C.B."/>
            <person name="Miyauchi S."/>
            <person name="Viragh M."/>
            <person name="Kuo A."/>
            <person name="Thoen E."/>
            <person name="Andreopoulos B."/>
            <person name="Lu D."/>
            <person name="Skrede I."/>
            <person name="Drula E."/>
            <person name="Henrissat B."/>
            <person name="Morin E."/>
            <person name="Kohler A."/>
            <person name="Barry K."/>
            <person name="LaButti K."/>
            <person name="Morin E."/>
            <person name="Salamov A."/>
            <person name="Lipzen A."/>
            <person name="Mereny Z."/>
            <person name="Hegedus B."/>
            <person name="Baldrian P."/>
            <person name="Stursova M."/>
            <person name="Weitz H."/>
            <person name="Taylor A."/>
            <person name="Grigoriev I.V."/>
            <person name="Nagy L.G."/>
            <person name="Martin F."/>
            <person name="Kauserud H."/>
        </authorList>
    </citation>
    <scope>NUCLEOTIDE SEQUENCE</scope>
    <source>
        <strain evidence="1">9284</strain>
    </source>
</reference>